<dbReference type="GO" id="GO:0033926">
    <property type="term" value="F:endo-alpha-N-acetylgalactosaminidase activity"/>
    <property type="evidence" value="ECO:0007669"/>
    <property type="project" value="InterPro"/>
</dbReference>
<dbReference type="GO" id="GO:0004564">
    <property type="term" value="F:beta-fructofuranosidase activity"/>
    <property type="evidence" value="ECO:0007669"/>
    <property type="project" value="UniProtKB-EC"/>
</dbReference>
<sequence>MSSETGYRRAIDLLHQASSPHGFMASLVERNNYRRIWARDGGITSIAALMSDESALVESARQTLLTLAKYQGPHGEIPSNVDPSTESVSYGGTAGRVDADLWFLIACGQYWRHTGDDRFLEEVMEAIEKVRFLLGCWEFNNRGLLYVPQTGDWADEFLQHGYVLYDQLLYLQAQRELAAIHSHLHESCDHGLHDRIARLTHLIRANYWFTDGDDAIEDAYHATLYEQGRDAAPRRRGRHWMPFFTPTGYGYRFDTFANVLCSLLDVASDEHREEVDCFVDATVVDPEMDLLPAFYPVVTPRDEAWDDLQMTFRFTFKNRPHEYHNGGLWAMVTGFHVADLARRGKQDQARAFLDGIHRANGLPDGEGNEWSFPEFVHGRDHTPGGMRMLAWNAAGAIIGHCALEGRRPFLD</sequence>
<dbReference type="KEGG" id="mri:Mal4_22760"/>
<dbReference type="Pfam" id="PF12899">
    <property type="entry name" value="Glyco_hydro_100"/>
    <property type="match status" value="1"/>
</dbReference>
<evidence type="ECO:0000256" key="3">
    <source>
        <dbReference type="ARBA" id="ARBA00012758"/>
    </source>
</evidence>
<evidence type="ECO:0000256" key="5">
    <source>
        <dbReference type="ARBA" id="ARBA00023277"/>
    </source>
</evidence>
<keyword evidence="4" id="KW-0378">Hydrolase</keyword>
<comment type="catalytic activity">
    <reaction evidence="1">
        <text>Hydrolysis of terminal non-reducing beta-D-fructofuranoside residues in beta-D-fructofuranosides.</text>
        <dbReference type="EC" id="3.2.1.26"/>
    </reaction>
</comment>
<dbReference type="RefSeq" id="WP_145369287.1">
    <property type="nucleotide sequence ID" value="NZ_CP036275.1"/>
</dbReference>
<evidence type="ECO:0000256" key="6">
    <source>
        <dbReference type="ARBA" id="ARBA00023295"/>
    </source>
</evidence>
<dbReference type="GO" id="GO:0005975">
    <property type="term" value="P:carbohydrate metabolic process"/>
    <property type="evidence" value="ECO:0007669"/>
    <property type="project" value="InterPro"/>
</dbReference>
<accession>A0A517Z652</accession>
<dbReference type="Gene3D" id="1.50.10.10">
    <property type="match status" value="1"/>
</dbReference>
<keyword evidence="6" id="KW-0326">Glycosidase</keyword>
<keyword evidence="8" id="KW-1185">Reference proteome</keyword>
<gene>
    <name evidence="7" type="ORF">Mal4_22760</name>
</gene>
<evidence type="ECO:0000313" key="8">
    <source>
        <dbReference type="Proteomes" id="UP000320496"/>
    </source>
</evidence>
<evidence type="ECO:0000256" key="1">
    <source>
        <dbReference type="ARBA" id="ARBA00000094"/>
    </source>
</evidence>
<dbReference type="AlphaFoldDB" id="A0A517Z652"/>
<evidence type="ECO:0000256" key="4">
    <source>
        <dbReference type="ARBA" id="ARBA00022801"/>
    </source>
</evidence>
<dbReference type="SUPFAM" id="SSF48208">
    <property type="entry name" value="Six-hairpin glycosidases"/>
    <property type="match status" value="1"/>
</dbReference>
<keyword evidence="5" id="KW-0119">Carbohydrate metabolism</keyword>
<protein>
    <recommendedName>
        <fullName evidence="3">beta-fructofuranosidase</fullName>
        <ecNumber evidence="3">3.2.1.26</ecNumber>
    </recommendedName>
</protein>
<dbReference type="Proteomes" id="UP000320496">
    <property type="component" value="Chromosome"/>
</dbReference>
<evidence type="ECO:0000313" key="7">
    <source>
        <dbReference type="EMBL" id="QDU37957.1"/>
    </source>
</evidence>
<evidence type="ECO:0000256" key="2">
    <source>
        <dbReference type="ARBA" id="ARBA00007671"/>
    </source>
</evidence>
<dbReference type="EMBL" id="CP036275">
    <property type="protein sequence ID" value="QDU37957.1"/>
    <property type="molecule type" value="Genomic_DNA"/>
</dbReference>
<name>A0A517Z652_9PLAN</name>
<reference evidence="7 8" key="1">
    <citation type="submission" date="2019-02" db="EMBL/GenBank/DDBJ databases">
        <title>Deep-cultivation of Planctomycetes and their phenomic and genomic characterization uncovers novel biology.</title>
        <authorList>
            <person name="Wiegand S."/>
            <person name="Jogler M."/>
            <person name="Boedeker C."/>
            <person name="Pinto D."/>
            <person name="Vollmers J."/>
            <person name="Rivas-Marin E."/>
            <person name="Kohn T."/>
            <person name="Peeters S.H."/>
            <person name="Heuer A."/>
            <person name="Rast P."/>
            <person name="Oberbeckmann S."/>
            <person name="Bunk B."/>
            <person name="Jeske O."/>
            <person name="Meyerdierks A."/>
            <person name="Storesund J.E."/>
            <person name="Kallscheuer N."/>
            <person name="Luecker S."/>
            <person name="Lage O.M."/>
            <person name="Pohl T."/>
            <person name="Merkel B.J."/>
            <person name="Hornburger P."/>
            <person name="Mueller R.-W."/>
            <person name="Bruemmer F."/>
            <person name="Labrenz M."/>
            <person name="Spormann A.M."/>
            <person name="Op den Camp H."/>
            <person name="Overmann J."/>
            <person name="Amann R."/>
            <person name="Jetten M.S.M."/>
            <person name="Mascher T."/>
            <person name="Medema M.H."/>
            <person name="Devos D.P."/>
            <person name="Kaster A.-K."/>
            <person name="Ovreas L."/>
            <person name="Rohde M."/>
            <person name="Galperin M.Y."/>
            <person name="Jogler C."/>
        </authorList>
    </citation>
    <scope>NUCLEOTIDE SEQUENCE [LARGE SCALE GENOMIC DNA]</scope>
    <source>
        <strain evidence="7 8">Mal4</strain>
    </source>
</reference>
<dbReference type="OrthoDB" id="9763537at2"/>
<dbReference type="InterPro" id="IPR012341">
    <property type="entry name" value="6hp_glycosidase-like_sf"/>
</dbReference>
<proteinExistence type="inferred from homology"/>
<dbReference type="EC" id="3.2.1.26" evidence="3"/>
<dbReference type="InterPro" id="IPR008928">
    <property type="entry name" value="6-hairpin_glycosidase_sf"/>
</dbReference>
<comment type="similarity">
    <text evidence="2">Belongs to the glycosyl hydrolase 100 family.</text>
</comment>
<organism evidence="7 8">
    <name type="scientific">Maioricimonas rarisocia</name>
    <dbReference type="NCBI Taxonomy" id="2528026"/>
    <lineage>
        <taxon>Bacteria</taxon>
        <taxon>Pseudomonadati</taxon>
        <taxon>Planctomycetota</taxon>
        <taxon>Planctomycetia</taxon>
        <taxon>Planctomycetales</taxon>
        <taxon>Planctomycetaceae</taxon>
        <taxon>Maioricimonas</taxon>
    </lineage>
</organism>
<dbReference type="InterPro" id="IPR024746">
    <property type="entry name" value="Glyco_hydro_100"/>
</dbReference>